<dbReference type="PANTHER" id="PTHR48081:SF8">
    <property type="entry name" value="ALPHA_BETA HYDROLASE FOLD-3 DOMAIN-CONTAINING PROTEIN-RELATED"/>
    <property type="match status" value="1"/>
</dbReference>
<organism evidence="3 4">
    <name type="scientific">Neglectibacter timonensis</name>
    <dbReference type="NCBI Taxonomy" id="1776382"/>
    <lineage>
        <taxon>Bacteria</taxon>
        <taxon>Bacillati</taxon>
        <taxon>Bacillota</taxon>
        <taxon>Clostridia</taxon>
        <taxon>Eubacteriales</taxon>
        <taxon>Oscillospiraceae</taxon>
        <taxon>Neglectibacter</taxon>
    </lineage>
</organism>
<dbReference type="Proteomes" id="UP001524473">
    <property type="component" value="Unassembled WGS sequence"/>
</dbReference>
<evidence type="ECO:0000313" key="3">
    <source>
        <dbReference type="EMBL" id="MCQ4838430.1"/>
    </source>
</evidence>
<dbReference type="RefSeq" id="WP_066864308.1">
    <property type="nucleotide sequence ID" value="NZ_CABKVV010000013.1"/>
</dbReference>
<sequence length="332" mass="37330">MELGKLALEAALKAISYTQLDVRKTYKLQRKLDRVGQLSLTRLHCRAVDMEIKREDHAIPVRLFFPGGETAPEEAILFFHGGGWVTGDVDTYNRVCAVTARCTGRLVASVDYRLAPEHKFPEGLMDCYEAARYLFWNAPDVLGMGPEQISLMGDSAGGNLAAAVSLMARDRGEFSPRQQILLYPAAYNDHTEQSPYPSVRENGTDYVLTSARIREFMELYQRTPKDLQSPYFAPLLAKDFSRQPRTLVVTAQFDPLRDEGEDYGRKLREAGNEVSIYRMNGALHGFFSLPAGTSLVKKSFVILNAFLRGEAQISGEEEEHEVKEEHTLETAR</sequence>
<gene>
    <name evidence="3" type="ORF">NE695_00700</name>
</gene>
<dbReference type="Pfam" id="PF07859">
    <property type="entry name" value="Abhydrolase_3"/>
    <property type="match status" value="1"/>
</dbReference>
<comment type="caution">
    <text evidence="3">The sequence shown here is derived from an EMBL/GenBank/DDBJ whole genome shotgun (WGS) entry which is preliminary data.</text>
</comment>
<dbReference type="InterPro" id="IPR013094">
    <property type="entry name" value="AB_hydrolase_3"/>
</dbReference>
<dbReference type="SUPFAM" id="SSF53474">
    <property type="entry name" value="alpha/beta-Hydrolases"/>
    <property type="match status" value="1"/>
</dbReference>
<dbReference type="GeneID" id="90532284"/>
<dbReference type="EMBL" id="JANFZH010000001">
    <property type="protein sequence ID" value="MCQ4838430.1"/>
    <property type="molecule type" value="Genomic_DNA"/>
</dbReference>
<evidence type="ECO:0000259" key="2">
    <source>
        <dbReference type="Pfam" id="PF07859"/>
    </source>
</evidence>
<proteinExistence type="predicted"/>
<accession>A0ABT1RUW1</accession>
<reference evidence="3 4" key="1">
    <citation type="submission" date="2022-06" db="EMBL/GenBank/DDBJ databases">
        <title>Isolation of gut microbiota from human fecal samples.</title>
        <authorList>
            <person name="Pamer E.G."/>
            <person name="Barat B."/>
            <person name="Waligurski E."/>
            <person name="Medina S."/>
            <person name="Paddock L."/>
            <person name="Mostad J."/>
        </authorList>
    </citation>
    <scope>NUCLEOTIDE SEQUENCE [LARGE SCALE GENOMIC DNA]</scope>
    <source>
        <strain evidence="3 4">DFI.9.73</strain>
    </source>
</reference>
<evidence type="ECO:0000256" key="1">
    <source>
        <dbReference type="ARBA" id="ARBA00022801"/>
    </source>
</evidence>
<dbReference type="PANTHER" id="PTHR48081">
    <property type="entry name" value="AB HYDROLASE SUPERFAMILY PROTEIN C4A8.06C"/>
    <property type="match status" value="1"/>
</dbReference>
<dbReference type="GO" id="GO:0016787">
    <property type="term" value="F:hydrolase activity"/>
    <property type="evidence" value="ECO:0007669"/>
    <property type="project" value="UniProtKB-KW"/>
</dbReference>
<feature type="domain" description="Alpha/beta hydrolase fold-3" evidence="2">
    <location>
        <begin position="76"/>
        <end position="287"/>
    </location>
</feature>
<dbReference type="Gene3D" id="3.40.50.1820">
    <property type="entry name" value="alpha/beta hydrolase"/>
    <property type="match status" value="1"/>
</dbReference>
<protein>
    <submittedName>
        <fullName evidence="3">Alpha/beta hydrolase</fullName>
    </submittedName>
</protein>
<keyword evidence="1 3" id="KW-0378">Hydrolase</keyword>
<dbReference type="InterPro" id="IPR050300">
    <property type="entry name" value="GDXG_lipolytic_enzyme"/>
</dbReference>
<keyword evidence="4" id="KW-1185">Reference proteome</keyword>
<name>A0ABT1RUW1_9FIRM</name>
<dbReference type="InterPro" id="IPR029058">
    <property type="entry name" value="AB_hydrolase_fold"/>
</dbReference>
<evidence type="ECO:0000313" key="4">
    <source>
        <dbReference type="Proteomes" id="UP001524473"/>
    </source>
</evidence>